<keyword evidence="3 6" id="KW-0812">Transmembrane</keyword>
<dbReference type="Gene3D" id="1.50.40.10">
    <property type="entry name" value="Mitochondrial carrier domain"/>
    <property type="match status" value="1"/>
</dbReference>
<dbReference type="EMBL" id="CP136893">
    <property type="protein sequence ID" value="WOL03016.1"/>
    <property type="molecule type" value="Genomic_DNA"/>
</dbReference>
<comment type="subcellular location">
    <subcellularLocation>
        <location evidence="1">Membrane</location>
        <topology evidence="1">Multi-pass membrane protein</topology>
    </subcellularLocation>
</comment>
<evidence type="ECO:0000313" key="9">
    <source>
        <dbReference type="Proteomes" id="UP001327560"/>
    </source>
</evidence>
<keyword evidence="9" id="KW-1185">Reference proteome</keyword>
<dbReference type="InterPro" id="IPR002067">
    <property type="entry name" value="MCP"/>
</dbReference>
<dbReference type="GO" id="GO:0016020">
    <property type="term" value="C:membrane"/>
    <property type="evidence" value="ECO:0007669"/>
    <property type="project" value="UniProtKB-SubCell"/>
</dbReference>
<keyword evidence="4" id="KW-0677">Repeat</keyword>
<evidence type="ECO:0000256" key="4">
    <source>
        <dbReference type="ARBA" id="ARBA00022737"/>
    </source>
</evidence>
<evidence type="ECO:0000256" key="1">
    <source>
        <dbReference type="ARBA" id="ARBA00004141"/>
    </source>
</evidence>
<evidence type="ECO:0000256" key="6">
    <source>
        <dbReference type="PROSITE-ProRule" id="PRU00282"/>
    </source>
</evidence>
<evidence type="ECO:0000256" key="3">
    <source>
        <dbReference type="ARBA" id="ARBA00022692"/>
    </source>
</evidence>
<dbReference type="SUPFAM" id="SSF103506">
    <property type="entry name" value="Mitochondrial carrier"/>
    <property type="match status" value="1"/>
</dbReference>
<dbReference type="PROSITE" id="PS50920">
    <property type="entry name" value="SOLCAR"/>
    <property type="match status" value="1"/>
</dbReference>
<reference evidence="8 9" key="1">
    <citation type="submission" date="2023-10" db="EMBL/GenBank/DDBJ databases">
        <title>Chromosome-scale genome assembly provides insights into flower coloration mechanisms of Canna indica.</title>
        <authorList>
            <person name="Li C."/>
        </authorList>
    </citation>
    <scope>NUCLEOTIDE SEQUENCE [LARGE SCALE GENOMIC DNA]</scope>
    <source>
        <tissue evidence="8">Flower</tissue>
    </source>
</reference>
<dbReference type="Proteomes" id="UP001327560">
    <property type="component" value="Chromosome 4"/>
</dbReference>
<name>A0AAQ3QB49_9LILI</name>
<comment type="similarity">
    <text evidence="7">Belongs to the mitochondrial carrier (TC 2.A.29) family.</text>
</comment>
<dbReference type="GO" id="GO:0015748">
    <property type="term" value="P:organophosphate ester transport"/>
    <property type="evidence" value="ECO:0007669"/>
    <property type="project" value="UniProtKB-ARBA"/>
</dbReference>
<dbReference type="InterPro" id="IPR023395">
    <property type="entry name" value="MCP_dom_sf"/>
</dbReference>
<feature type="repeat" description="Solcar" evidence="6">
    <location>
        <begin position="28"/>
        <end position="121"/>
    </location>
</feature>
<dbReference type="PANTHER" id="PTHR24089">
    <property type="entry name" value="SOLUTE CARRIER FAMILY 25"/>
    <property type="match status" value="1"/>
</dbReference>
<proteinExistence type="inferred from homology"/>
<keyword evidence="2 7" id="KW-0813">Transport</keyword>
<dbReference type="PRINTS" id="PR00926">
    <property type="entry name" value="MITOCARRIER"/>
</dbReference>
<keyword evidence="5 6" id="KW-0472">Membrane</keyword>
<accession>A0AAQ3QB49</accession>
<sequence length="136" mass="14636">MDCSQESTIADATAAAAEVKVRAADSLPVYVKELIAGGAAGALSKTAVAPLEWVKILFQVQNQQHLNHLGEPRFGGTLKGLSYIVQTQGWRQLFAGLSLNYVKVIPSVAIGFRAYDTLKSLLRVPPRRKPSSASNE</sequence>
<evidence type="ECO:0000256" key="7">
    <source>
        <dbReference type="RuleBase" id="RU000488"/>
    </source>
</evidence>
<dbReference type="GO" id="GO:0055085">
    <property type="term" value="P:transmembrane transport"/>
    <property type="evidence" value="ECO:0007669"/>
    <property type="project" value="InterPro"/>
</dbReference>
<evidence type="ECO:0000256" key="5">
    <source>
        <dbReference type="ARBA" id="ARBA00023136"/>
    </source>
</evidence>
<dbReference type="GO" id="GO:0015711">
    <property type="term" value="P:organic anion transport"/>
    <property type="evidence" value="ECO:0007669"/>
    <property type="project" value="UniProtKB-ARBA"/>
</dbReference>
<organism evidence="8 9">
    <name type="scientific">Canna indica</name>
    <name type="common">Indian-shot</name>
    <dbReference type="NCBI Taxonomy" id="4628"/>
    <lineage>
        <taxon>Eukaryota</taxon>
        <taxon>Viridiplantae</taxon>
        <taxon>Streptophyta</taxon>
        <taxon>Embryophyta</taxon>
        <taxon>Tracheophyta</taxon>
        <taxon>Spermatophyta</taxon>
        <taxon>Magnoliopsida</taxon>
        <taxon>Liliopsida</taxon>
        <taxon>Zingiberales</taxon>
        <taxon>Cannaceae</taxon>
        <taxon>Canna</taxon>
    </lineage>
</organism>
<evidence type="ECO:0000313" key="8">
    <source>
        <dbReference type="EMBL" id="WOL03016.1"/>
    </source>
</evidence>
<dbReference type="Pfam" id="PF00153">
    <property type="entry name" value="Mito_carr"/>
    <property type="match status" value="1"/>
</dbReference>
<dbReference type="InterPro" id="IPR018108">
    <property type="entry name" value="MCP_transmembrane"/>
</dbReference>
<protein>
    <submittedName>
        <fullName evidence="8">Uncharacterized protein</fullName>
    </submittedName>
</protein>
<dbReference type="AlphaFoldDB" id="A0AAQ3QB49"/>
<evidence type="ECO:0000256" key="2">
    <source>
        <dbReference type="ARBA" id="ARBA00022448"/>
    </source>
</evidence>
<gene>
    <name evidence="8" type="ORF">Cni_G11736</name>
</gene>